<evidence type="ECO:0000313" key="5">
    <source>
        <dbReference type="Proteomes" id="UP000064912"/>
    </source>
</evidence>
<gene>
    <name evidence="4" type="ORF">NHU_03487</name>
</gene>
<dbReference type="InterPro" id="IPR023335">
    <property type="entry name" value="ATP12_ortho_dom_sf"/>
</dbReference>
<dbReference type="KEGG" id="rsu:NHU_03487"/>
<accession>A0A0D6B704</accession>
<dbReference type="PANTHER" id="PTHR21013">
    <property type="entry name" value="ATP SYNTHASE MITOCHONDRIAL F1 COMPLEX ASSEMBLY FACTOR 2/ATP12 PROTEIN, MITOCHONDRIAL PRECURSOR"/>
    <property type="match status" value="1"/>
</dbReference>
<keyword evidence="3" id="KW-0143">Chaperone</keyword>
<sequence length="238" mass="25954">MSEWALKRFWTEAGVAPAEDGFAVLLDGRPVKTPAKRPLAVPTRAMAEAVAAEWDAQEDQVAPLSMPVTRAANAAIDKVMEQRAEVAELIAAYGESDLLCHRAESPAELVRRQAESWDPLLAWAASTLGAPLEPTPGVIPRPQPPESLSRLRIRVAGLDAFELTALHDLVGLSGSLVIGLAAAEGLEPPERLWELSRIDETWQQEQWGLDDEAAEVAAARQRDFLQARRFLDLARASL</sequence>
<comment type="similarity">
    <text evidence="1">Belongs to the ATP12 family.</text>
</comment>
<reference evidence="4 5" key="1">
    <citation type="submission" date="2015-02" db="EMBL/GenBank/DDBJ databases">
        <title>Genome sequene of Rhodovulum sulfidophilum DSM 2351.</title>
        <authorList>
            <person name="Nagao N."/>
        </authorList>
    </citation>
    <scope>NUCLEOTIDE SEQUENCE [LARGE SCALE GENOMIC DNA]</scope>
    <source>
        <strain evidence="4 5">DSM 2351</strain>
    </source>
</reference>
<dbReference type="InterPro" id="IPR011419">
    <property type="entry name" value="ATP12_ATP_synth-F1-assembly"/>
</dbReference>
<dbReference type="GO" id="GO:0043461">
    <property type="term" value="P:proton-transporting ATP synthase complex assembly"/>
    <property type="evidence" value="ECO:0007669"/>
    <property type="project" value="InterPro"/>
</dbReference>
<proteinExistence type="inferred from homology"/>
<organism evidence="4 5">
    <name type="scientific">Rhodovulum sulfidophilum</name>
    <name type="common">Rhodobacter sulfidophilus</name>
    <dbReference type="NCBI Taxonomy" id="35806"/>
    <lineage>
        <taxon>Bacteria</taxon>
        <taxon>Pseudomonadati</taxon>
        <taxon>Pseudomonadota</taxon>
        <taxon>Alphaproteobacteria</taxon>
        <taxon>Rhodobacterales</taxon>
        <taxon>Paracoccaceae</taxon>
        <taxon>Rhodovulum</taxon>
    </lineage>
</organism>
<dbReference type="Gene3D" id="3.30.2180.10">
    <property type="entry name" value="ATP12-like"/>
    <property type="match status" value="1"/>
</dbReference>
<dbReference type="Pfam" id="PF07542">
    <property type="entry name" value="ATP12"/>
    <property type="match status" value="1"/>
</dbReference>
<dbReference type="PANTHER" id="PTHR21013:SF10">
    <property type="entry name" value="ATP SYNTHASE MITOCHONDRIAL F1 COMPLEX ASSEMBLY FACTOR 2"/>
    <property type="match status" value="1"/>
</dbReference>
<dbReference type="AlphaFoldDB" id="A0A0D6B704"/>
<dbReference type="Gene3D" id="1.10.3580.10">
    <property type="entry name" value="ATP12 ATPase"/>
    <property type="match status" value="1"/>
</dbReference>
<evidence type="ECO:0000256" key="3">
    <source>
        <dbReference type="ARBA" id="ARBA00023186"/>
    </source>
</evidence>
<evidence type="ECO:0000313" key="4">
    <source>
        <dbReference type="EMBL" id="BAQ70620.1"/>
    </source>
</evidence>
<dbReference type="PATRIC" id="fig|35806.4.peg.3581"/>
<protein>
    <submittedName>
        <fullName evidence="4">ATP12 ATPase</fullName>
    </submittedName>
</protein>
<dbReference type="InterPro" id="IPR042272">
    <property type="entry name" value="ATP12_ATP_synth-F1-assembly_N"/>
</dbReference>
<dbReference type="SUPFAM" id="SSF160909">
    <property type="entry name" value="ATP12-like"/>
    <property type="match status" value="1"/>
</dbReference>
<evidence type="ECO:0000256" key="1">
    <source>
        <dbReference type="ARBA" id="ARBA00008231"/>
    </source>
</evidence>
<dbReference type="eggNOG" id="COG5387">
    <property type="taxonomic scope" value="Bacteria"/>
</dbReference>
<dbReference type="EMBL" id="AP014800">
    <property type="protein sequence ID" value="BAQ70620.1"/>
    <property type="molecule type" value="Genomic_DNA"/>
</dbReference>
<dbReference type="Proteomes" id="UP000064912">
    <property type="component" value="Chromosome"/>
</dbReference>
<keyword evidence="2" id="KW-0809">Transit peptide</keyword>
<evidence type="ECO:0000256" key="2">
    <source>
        <dbReference type="ARBA" id="ARBA00022946"/>
    </source>
</evidence>
<name>A0A0D6B704_RHOSU</name>